<dbReference type="RefSeq" id="WP_088073911.1">
    <property type="nucleotide sequence ID" value="NZ_JAHQCR010000015.1"/>
</dbReference>
<comment type="caution">
    <text evidence="1">The sequence shown here is derived from an EMBL/GenBank/DDBJ whole genome shotgun (WGS) entry which is preliminary data.</text>
</comment>
<evidence type="ECO:0000313" key="1">
    <source>
        <dbReference type="EMBL" id="MBU9720269.1"/>
    </source>
</evidence>
<evidence type="ECO:0000313" key="2">
    <source>
        <dbReference type="Proteomes" id="UP000790580"/>
    </source>
</evidence>
<accession>A0ABS6JRC7</accession>
<reference evidence="1 2" key="1">
    <citation type="submission" date="2021-06" db="EMBL/GenBank/DDBJ databases">
        <title>Bacillus sp. RD4P76, an endophyte from a halophyte.</title>
        <authorList>
            <person name="Sun J.-Q."/>
        </authorList>
    </citation>
    <scope>NUCLEOTIDE SEQUENCE [LARGE SCALE GENOMIC DNA]</scope>
    <source>
        <strain evidence="1 2">JCM 17098</strain>
    </source>
</reference>
<name>A0ABS6JRC7_9BACI</name>
<gene>
    <name evidence="1" type="ORF">KS407_02300</name>
</gene>
<sequence>MWIVIMTIITTIIIHSIETHYRIRPPSDTAEVGEQKVEGGYLWYNLGDSYGNEYWSILDYVGPTYYIEVCKKEDDDSVHLFIHDEPVPDKPVYDLTDHDSLDYCVACDGEKDVERNMKRLNRIHSLHNEVVIDDGYDELMKLKDKKVSEMKALKEVIESQQKHFY</sequence>
<dbReference type="EMBL" id="JAHQCR010000015">
    <property type="protein sequence ID" value="MBU9720269.1"/>
    <property type="molecule type" value="Genomic_DNA"/>
</dbReference>
<protein>
    <submittedName>
        <fullName evidence="1">Uncharacterized protein</fullName>
    </submittedName>
</protein>
<organism evidence="1 2">
    <name type="scientific">Evansella alkalicola</name>
    <dbReference type="NCBI Taxonomy" id="745819"/>
    <lineage>
        <taxon>Bacteria</taxon>
        <taxon>Bacillati</taxon>
        <taxon>Bacillota</taxon>
        <taxon>Bacilli</taxon>
        <taxon>Bacillales</taxon>
        <taxon>Bacillaceae</taxon>
        <taxon>Evansella</taxon>
    </lineage>
</organism>
<dbReference type="Proteomes" id="UP000790580">
    <property type="component" value="Unassembled WGS sequence"/>
</dbReference>
<keyword evidence="2" id="KW-1185">Reference proteome</keyword>
<proteinExistence type="predicted"/>